<evidence type="ECO:0000256" key="4">
    <source>
        <dbReference type="ARBA" id="ARBA00011471"/>
    </source>
</evidence>
<proteinExistence type="inferred from homology"/>
<sequence length="138" mass="15162">MAFSSNSSGGPMSDMNVTPLVDVMLVLLIIFMVTAPTLSYPIDVNLPQRSVNPPPQLKEPPPPIRLRIDASGQVFWNDTPQPMTAIQNMMEVEVNRDPTNQPMLEIDTSNDADYGLLAKVLAHAKNAQMEKIGFVQAD</sequence>
<accession>A0ABW2YT79</accession>
<comment type="function">
    <text evidence="1">Involved in the TonB-dependent energy-dependent transport of various receptor-bound substrates.</text>
</comment>
<evidence type="ECO:0000256" key="5">
    <source>
        <dbReference type="ARBA" id="ARBA00022448"/>
    </source>
</evidence>
<evidence type="ECO:0000256" key="9">
    <source>
        <dbReference type="ARBA" id="ARBA00022927"/>
    </source>
</evidence>
<gene>
    <name evidence="14" type="ORF">ACFQZQ_10365</name>
</gene>
<evidence type="ECO:0000256" key="3">
    <source>
        <dbReference type="ARBA" id="ARBA00005811"/>
    </source>
</evidence>
<evidence type="ECO:0000313" key="15">
    <source>
        <dbReference type="Proteomes" id="UP001597090"/>
    </source>
</evidence>
<keyword evidence="5 12" id="KW-0813">Transport</keyword>
<reference evidence="15" key="1">
    <citation type="journal article" date="2019" name="Int. J. Syst. Evol. Microbiol.">
        <title>The Global Catalogue of Microorganisms (GCM) 10K type strain sequencing project: providing services to taxonomists for standard genome sequencing and annotation.</title>
        <authorList>
            <consortium name="The Broad Institute Genomics Platform"/>
            <consortium name="The Broad Institute Genome Sequencing Center for Infectious Disease"/>
            <person name="Wu L."/>
            <person name="Ma J."/>
        </authorList>
    </citation>
    <scope>NUCLEOTIDE SEQUENCE [LARGE SCALE GENOMIC DNA]</scope>
    <source>
        <strain evidence="15">CCUG 55491</strain>
    </source>
</reference>
<evidence type="ECO:0000256" key="12">
    <source>
        <dbReference type="RuleBase" id="RU003879"/>
    </source>
</evidence>
<dbReference type="PANTHER" id="PTHR30558">
    <property type="entry name" value="EXBD MEMBRANE COMPONENT OF PMF-DRIVEN MACROMOLECULE IMPORT SYSTEM"/>
    <property type="match status" value="1"/>
</dbReference>
<organism evidence="14 15">
    <name type="scientific">Lysobacter koreensis</name>
    <dbReference type="NCBI Taxonomy" id="266122"/>
    <lineage>
        <taxon>Bacteria</taxon>
        <taxon>Pseudomonadati</taxon>
        <taxon>Pseudomonadota</taxon>
        <taxon>Gammaproteobacteria</taxon>
        <taxon>Lysobacterales</taxon>
        <taxon>Lysobacteraceae</taxon>
        <taxon>Lysobacter</taxon>
    </lineage>
</organism>
<keyword evidence="15" id="KW-1185">Reference proteome</keyword>
<evidence type="ECO:0000256" key="2">
    <source>
        <dbReference type="ARBA" id="ARBA00004249"/>
    </source>
</evidence>
<evidence type="ECO:0000256" key="10">
    <source>
        <dbReference type="ARBA" id="ARBA00022989"/>
    </source>
</evidence>
<keyword evidence="10 13" id="KW-1133">Transmembrane helix</keyword>
<keyword evidence="6" id="KW-1003">Cell membrane</keyword>
<keyword evidence="7" id="KW-0997">Cell inner membrane</keyword>
<keyword evidence="8 12" id="KW-0812">Transmembrane</keyword>
<keyword evidence="9 12" id="KW-0653">Protein transport</keyword>
<evidence type="ECO:0000256" key="1">
    <source>
        <dbReference type="ARBA" id="ARBA00003540"/>
    </source>
</evidence>
<dbReference type="InterPro" id="IPR003400">
    <property type="entry name" value="ExbD"/>
</dbReference>
<evidence type="ECO:0000256" key="11">
    <source>
        <dbReference type="ARBA" id="ARBA00023136"/>
    </source>
</evidence>
<feature type="transmembrane region" description="Helical" evidence="13">
    <location>
        <begin position="20"/>
        <end position="40"/>
    </location>
</feature>
<dbReference type="PANTHER" id="PTHR30558:SF12">
    <property type="entry name" value="BIOPOLYMER TRANSPORT PROTEIN EXBD"/>
    <property type="match status" value="1"/>
</dbReference>
<evidence type="ECO:0000256" key="8">
    <source>
        <dbReference type="ARBA" id="ARBA00022692"/>
    </source>
</evidence>
<evidence type="ECO:0000313" key="14">
    <source>
        <dbReference type="EMBL" id="MFD0739682.1"/>
    </source>
</evidence>
<keyword evidence="11 13" id="KW-0472">Membrane</keyword>
<evidence type="ECO:0000256" key="6">
    <source>
        <dbReference type="ARBA" id="ARBA00022475"/>
    </source>
</evidence>
<evidence type="ECO:0000256" key="13">
    <source>
        <dbReference type="SAM" id="Phobius"/>
    </source>
</evidence>
<dbReference type="Pfam" id="PF02472">
    <property type="entry name" value="ExbD"/>
    <property type="match status" value="1"/>
</dbReference>
<protein>
    <submittedName>
        <fullName evidence="14">ExbD/TolR family protein</fullName>
    </submittedName>
</protein>
<dbReference type="Proteomes" id="UP001597090">
    <property type="component" value="Unassembled WGS sequence"/>
</dbReference>
<comment type="caution">
    <text evidence="14">The sequence shown here is derived from an EMBL/GenBank/DDBJ whole genome shotgun (WGS) entry which is preliminary data.</text>
</comment>
<evidence type="ECO:0000256" key="7">
    <source>
        <dbReference type="ARBA" id="ARBA00022519"/>
    </source>
</evidence>
<comment type="subcellular location">
    <subcellularLocation>
        <location evidence="2">Cell inner membrane</location>
        <topology evidence="2">Single-pass type II membrane protein</topology>
    </subcellularLocation>
    <subcellularLocation>
        <location evidence="12">Cell membrane</location>
        <topology evidence="12">Single-pass type II membrane protein</topology>
    </subcellularLocation>
</comment>
<comment type="subunit">
    <text evidence="4">The accessory proteins ExbB and ExbD seem to form a complex with TonB.</text>
</comment>
<dbReference type="RefSeq" id="WP_386812712.1">
    <property type="nucleotide sequence ID" value="NZ_JBHTIH010000004.1"/>
</dbReference>
<dbReference type="Gene3D" id="3.30.420.270">
    <property type="match status" value="1"/>
</dbReference>
<comment type="similarity">
    <text evidence="3 12">Belongs to the ExbD/TolR family.</text>
</comment>
<name>A0ABW2YT79_9GAMM</name>
<dbReference type="EMBL" id="JBHTIH010000004">
    <property type="protein sequence ID" value="MFD0739682.1"/>
    <property type="molecule type" value="Genomic_DNA"/>
</dbReference>